<accession>A0A9X2IBY0</accession>
<keyword evidence="3 6" id="KW-0812">Transmembrane</keyword>
<feature type="transmembrane region" description="Helical" evidence="6">
    <location>
        <begin position="307"/>
        <end position="328"/>
    </location>
</feature>
<dbReference type="RefSeq" id="WP_250422314.1">
    <property type="nucleotide sequence ID" value="NZ_JAJKBJ010000002.1"/>
</dbReference>
<dbReference type="Pfam" id="PF01384">
    <property type="entry name" value="PHO4"/>
    <property type="match status" value="2"/>
</dbReference>
<feature type="transmembrane region" description="Helical" evidence="6">
    <location>
        <begin position="214"/>
        <end position="240"/>
    </location>
</feature>
<name>A0A9X2IBY0_9GAMM</name>
<dbReference type="AlphaFoldDB" id="A0A9X2IBY0"/>
<feature type="transmembrane region" description="Helical" evidence="6">
    <location>
        <begin position="77"/>
        <end position="100"/>
    </location>
</feature>
<keyword evidence="4 6" id="KW-1133">Transmembrane helix</keyword>
<feature type="transmembrane region" description="Helical" evidence="6">
    <location>
        <begin position="45"/>
        <end position="65"/>
    </location>
</feature>
<protein>
    <submittedName>
        <fullName evidence="7">Inorganic phosphate transporter</fullName>
    </submittedName>
</protein>
<dbReference type="GO" id="GO:0016020">
    <property type="term" value="C:membrane"/>
    <property type="evidence" value="ECO:0007669"/>
    <property type="project" value="UniProtKB-SubCell"/>
</dbReference>
<dbReference type="Proteomes" id="UP001139721">
    <property type="component" value="Unassembled WGS sequence"/>
</dbReference>
<dbReference type="PANTHER" id="PTHR11101:SF80">
    <property type="entry name" value="PHOSPHATE TRANSPORTER"/>
    <property type="match status" value="1"/>
</dbReference>
<keyword evidence="2" id="KW-0813">Transport</keyword>
<feature type="transmembrane region" description="Helical" evidence="6">
    <location>
        <begin position="136"/>
        <end position="157"/>
    </location>
</feature>
<dbReference type="GO" id="GO:0005315">
    <property type="term" value="F:phosphate transmembrane transporter activity"/>
    <property type="evidence" value="ECO:0007669"/>
    <property type="project" value="InterPro"/>
</dbReference>
<organism evidence="7 8">
    <name type="scientific">Legionella maioricensis</name>
    <dbReference type="NCBI Taxonomy" id="2896528"/>
    <lineage>
        <taxon>Bacteria</taxon>
        <taxon>Pseudomonadati</taxon>
        <taxon>Pseudomonadota</taxon>
        <taxon>Gammaproteobacteria</taxon>
        <taxon>Legionellales</taxon>
        <taxon>Legionellaceae</taxon>
        <taxon>Legionella</taxon>
    </lineage>
</organism>
<gene>
    <name evidence="7" type="ORF">LOX96_03515</name>
</gene>
<dbReference type="GO" id="GO:0035435">
    <property type="term" value="P:phosphate ion transmembrane transport"/>
    <property type="evidence" value="ECO:0007669"/>
    <property type="project" value="TreeGrafter"/>
</dbReference>
<evidence type="ECO:0000256" key="4">
    <source>
        <dbReference type="ARBA" id="ARBA00022989"/>
    </source>
</evidence>
<dbReference type="InterPro" id="IPR001204">
    <property type="entry name" value="Phos_transporter"/>
</dbReference>
<evidence type="ECO:0000256" key="5">
    <source>
        <dbReference type="ARBA" id="ARBA00023136"/>
    </source>
</evidence>
<dbReference type="PANTHER" id="PTHR11101">
    <property type="entry name" value="PHOSPHATE TRANSPORTER"/>
    <property type="match status" value="1"/>
</dbReference>
<evidence type="ECO:0000256" key="6">
    <source>
        <dbReference type="SAM" id="Phobius"/>
    </source>
</evidence>
<proteinExistence type="predicted"/>
<reference evidence="7" key="1">
    <citation type="submission" date="2021-11" db="EMBL/GenBank/DDBJ databases">
        <title>Legionella maioricencis sp. nov., a new species isolated from hot water samples in Mallorca.</title>
        <authorList>
            <person name="Crespi S."/>
            <person name="Drasar V."/>
            <person name="Salva-Serra F."/>
            <person name="Jaen-Luchoro D."/>
            <person name="Pineiro-Iglesias B."/>
            <person name="Aliaga F."/>
            <person name="Fernandez-Juarez V."/>
            <person name="Coll G."/>
            <person name="Moore E.R.B."/>
            <person name="Bennasar-Figueras A."/>
        </authorList>
    </citation>
    <scope>NUCLEOTIDE SEQUENCE</scope>
    <source>
        <strain evidence="7">HCPI-6</strain>
    </source>
</reference>
<sequence>MDNNTLFILCVIFVAFIFEFINGFHDAANSIATIVTTGVLTPRQAVLWAAFFNFIAFLIFNLMVAKTIGSGLIDTSLVDAQLILAALIGAIFWNLVTWYYGLPSSSSHALIGGLAGAAIAKGGFSSLKLTGFAKVAIGIVLSPTIGLLVGLLFTFLLSKLLKRYSEEHLNRLFKGLQLASSALLSLTHGGNDAQKTMGIIAVLLFSASWLDGEFYVPFWVVISCHAVISLGTLAGGWRIVKTLGIKITKLNTLKGCAAETGAALTIFVATDWGIPVSTTHTVTGAVAGVGLFSGLDGAHWLILRKIFLSWLLTIPASAMVAAAIILFLNRGC</sequence>
<dbReference type="EMBL" id="JAJKBJ010000002">
    <property type="protein sequence ID" value="MCL9683153.1"/>
    <property type="molecule type" value="Genomic_DNA"/>
</dbReference>
<comment type="subcellular location">
    <subcellularLocation>
        <location evidence="1">Membrane</location>
        <topology evidence="1">Multi-pass membrane protein</topology>
    </subcellularLocation>
</comment>
<evidence type="ECO:0000313" key="7">
    <source>
        <dbReference type="EMBL" id="MCL9683153.1"/>
    </source>
</evidence>
<evidence type="ECO:0000256" key="1">
    <source>
        <dbReference type="ARBA" id="ARBA00004141"/>
    </source>
</evidence>
<comment type="caution">
    <text evidence="7">The sequence shown here is derived from an EMBL/GenBank/DDBJ whole genome shotgun (WGS) entry which is preliminary data.</text>
</comment>
<keyword evidence="8" id="KW-1185">Reference proteome</keyword>
<evidence type="ECO:0000256" key="2">
    <source>
        <dbReference type="ARBA" id="ARBA00022448"/>
    </source>
</evidence>
<keyword evidence="5 6" id="KW-0472">Membrane</keyword>
<evidence type="ECO:0000313" key="8">
    <source>
        <dbReference type="Proteomes" id="UP001139721"/>
    </source>
</evidence>
<evidence type="ECO:0000256" key="3">
    <source>
        <dbReference type="ARBA" id="ARBA00022692"/>
    </source>
</evidence>
<feature type="transmembrane region" description="Helical" evidence="6">
    <location>
        <begin position="7"/>
        <end position="25"/>
    </location>
</feature>